<keyword evidence="1" id="KW-0805">Transcription regulation</keyword>
<protein>
    <submittedName>
        <fullName evidence="6">AcrR family transcriptional regulator</fullName>
    </submittedName>
</protein>
<evidence type="ECO:0000256" key="3">
    <source>
        <dbReference type="ARBA" id="ARBA00023163"/>
    </source>
</evidence>
<comment type="caution">
    <text evidence="6">The sequence shown here is derived from an EMBL/GenBank/DDBJ whole genome shotgun (WGS) entry which is preliminary data.</text>
</comment>
<organism evidence="6 7">
    <name type="scientific">Bradyrhizobium elkanii</name>
    <dbReference type="NCBI Taxonomy" id="29448"/>
    <lineage>
        <taxon>Bacteria</taxon>
        <taxon>Pseudomonadati</taxon>
        <taxon>Pseudomonadota</taxon>
        <taxon>Alphaproteobacteria</taxon>
        <taxon>Hyphomicrobiales</taxon>
        <taxon>Nitrobacteraceae</taxon>
        <taxon>Bradyrhizobium</taxon>
    </lineage>
</organism>
<dbReference type="Proteomes" id="UP000673383">
    <property type="component" value="Unassembled WGS sequence"/>
</dbReference>
<dbReference type="Gene3D" id="1.10.357.10">
    <property type="entry name" value="Tetracycline Repressor, domain 2"/>
    <property type="match status" value="1"/>
</dbReference>
<evidence type="ECO:0000313" key="6">
    <source>
        <dbReference type="EMBL" id="MBP1296349.1"/>
    </source>
</evidence>
<feature type="DNA-binding region" description="H-T-H motif" evidence="4">
    <location>
        <begin position="29"/>
        <end position="48"/>
    </location>
</feature>
<dbReference type="PRINTS" id="PR00455">
    <property type="entry name" value="HTHTETR"/>
</dbReference>
<dbReference type="InterPro" id="IPR036271">
    <property type="entry name" value="Tet_transcr_reg_TetR-rel_C_sf"/>
</dbReference>
<proteinExistence type="predicted"/>
<dbReference type="GO" id="GO:0003677">
    <property type="term" value="F:DNA binding"/>
    <property type="evidence" value="ECO:0007669"/>
    <property type="project" value="UniProtKB-UniRule"/>
</dbReference>
<evidence type="ECO:0000313" key="7">
    <source>
        <dbReference type="Proteomes" id="UP000673383"/>
    </source>
</evidence>
<accession>A0A8I2C601</accession>
<dbReference type="SUPFAM" id="SSF46689">
    <property type="entry name" value="Homeodomain-like"/>
    <property type="match status" value="1"/>
</dbReference>
<dbReference type="SUPFAM" id="SSF48498">
    <property type="entry name" value="Tetracyclin repressor-like, C-terminal domain"/>
    <property type="match status" value="1"/>
</dbReference>
<dbReference type="InterPro" id="IPR009057">
    <property type="entry name" value="Homeodomain-like_sf"/>
</dbReference>
<dbReference type="InterPro" id="IPR001647">
    <property type="entry name" value="HTH_TetR"/>
</dbReference>
<reference evidence="6" key="1">
    <citation type="submission" date="2021-02" db="EMBL/GenBank/DDBJ databases">
        <title>Genomic Encyclopedia of Type Strains, Phase IV (KMG-V): Genome sequencing to study the core and pangenomes of soil and plant-associated prokaryotes.</title>
        <authorList>
            <person name="Whitman W."/>
        </authorList>
    </citation>
    <scope>NUCLEOTIDE SEQUENCE</scope>
    <source>
        <strain evidence="6">USDA 406</strain>
    </source>
</reference>
<sequence>MARPKEFDREDALAAAIDLFAQRGFEGSSAADLVEHMGIGRQSIYDTFGSKRDLYLEALRTYLARRLHDQIEAMRSGPTAFDGLAKLLVSAADDAAASKSPACLGISAVCEFGRSDPEVTKISEANAFALRRVLAEQVKSAQIAGDIASDLGVNDVAASIVATLTGIKVAARAGAPRDTLRAIARLAVRGLR</sequence>
<feature type="domain" description="HTH tetR-type" evidence="5">
    <location>
        <begin position="6"/>
        <end position="66"/>
    </location>
</feature>
<dbReference type="PANTHER" id="PTHR47506">
    <property type="entry name" value="TRANSCRIPTIONAL REGULATORY PROTEIN"/>
    <property type="match status" value="1"/>
</dbReference>
<dbReference type="RefSeq" id="WP_209944473.1">
    <property type="nucleotide sequence ID" value="NZ_JAFICZ010000001.1"/>
</dbReference>
<dbReference type="Gene3D" id="1.10.10.60">
    <property type="entry name" value="Homeodomain-like"/>
    <property type="match status" value="1"/>
</dbReference>
<gene>
    <name evidence="6" type="ORF">JOH49_006102</name>
</gene>
<dbReference type="AlphaFoldDB" id="A0A8I2C601"/>
<dbReference type="PANTHER" id="PTHR47506:SF1">
    <property type="entry name" value="HTH-TYPE TRANSCRIPTIONAL REGULATOR YJDC"/>
    <property type="match status" value="1"/>
</dbReference>
<keyword evidence="2 4" id="KW-0238">DNA-binding</keyword>
<dbReference type="EMBL" id="JAFICZ010000001">
    <property type="protein sequence ID" value="MBP1296349.1"/>
    <property type="molecule type" value="Genomic_DNA"/>
</dbReference>
<evidence type="ECO:0000256" key="2">
    <source>
        <dbReference type="ARBA" id="ARBA00023125"/>
    </source>
</evidence>
<evidence type="ECO:0000259" key="5">
    <source>
        <dbReference type="PROSITE" id="PS50977"/>
    </source>
</evidence>
<dbReference type="PROSITE" id="PS50977">
    <property type="entry name" value="HTH_TETR_2"/>
    <property type="match status" value="1"/>
</dbReference>
<keyword evidence="3" id="KW-0804">Transcription</keyword>
<evidence type="ECO:0000256" key="4">
    <source>
        <dbReference type="PROSITE-ProRule" id="PRU00335"/>
    </source>
</evidence>
<name>A0A8I2C601_BRAEL</name>
<evidence type="ECO:0000256" key="1">
    <source>
        <dbReference type="ARBA" id="ARBA00023015"/>
    </source>
</evidence>
<dbReference type="Pfam" id="PF00440">
    <property type="entry name" value="TetR_N"/>
    <property type="match status" value="1"/>
</dbReference>